<protein>
    <recommendedName>
        <fullName evidence="4">cytidine deaminase</fullName>
        <ecNumber evidence="4">3.5.4.5</ecNumber>
    </recommendedName>
    <alternativeName>
        <fullName evidence="8">Cytidine aminohydrolase</fullName>
    </alternativeName>
</protein>
<comment type="similarity">
    <text evidence="3">Belongs to the cytidine and deoxycytidylate deaminase family.</text>
</comment>
<keyword evidence="13" id="KW-0175">Coiled coil</keyword>
<dbReference type="PROSITE" id="PS00903">
    <property type="entry name" value="CYT_DCMP_DEAMINASES_1"/>
    <property type="match status" value="1"/>
</dbReference>
<comment type="cofactor">
    <cofactor evidence="1 12">
        <name>Zn(2+)</name>
        <dbReference type="ChEBI" id="CHEBI:29105"/>
    </cofactor>
</comment>
<dbReference type="GO" id="GO:0004126">
    <property type="term" value="F:cytidine deaminase activity"/>
    <property type="evidence" value="ECO:0007669"/>
    <property type="project" value="UniProtKB-EC"/>
</dbReference>
<dbReference type="Pfam" id="PF00383">
    <property type="entry name" value="dCMP_cyt_deam_1"/>
    <property type="match status" value="1"/>
</dbReference>
<dbReference type="InterPro" id="IPR050202">
    <property type="entry name" value="Cyt/Deoxycyt_deaminase"/>
</dbReference>
<comment type="catalytic activity">
    <reaction evidence="9">
        <text>cytidine + H2O + H(+) = uridine + NH4(+)</text>
        <dbReference type="Rhea" id="RHEA:16069"/>
        <dbReference type="ChEBI" id="CHEBI:15377"/>
        <dbReference type="ChEBI" id="CHEBI:15378"/>
        <dbReference type="ChEBI" id="CHEBI:16704"/>
        <dbReference type="ChEBI" id="CHEBI:17562"/>
        <dbReference type="ChEBI" id="CHEBI:28938"/>
        <dbReference type="EC" id="3.5.4.5"/>
    </reaction>
</comment>
<dbReference type="GO" id="GO:0072527">
    <property type="term" value="P:pyrimidine-containing compound metabolic process"/>
    <property type="evidence" value="ECO:0007669"/>
    <property type="project" value="UniProtKB-ARBA"/>
</dbReference>
<dbReference type="SUPFAM" id="SSF53927">
    <property type="entry name" value="Cytidine deaminase-like"/>
    <property type="match status" value="1"/>
</dbReference>
<accession>A0A6P4EV85</accession>
<dbReference type="PROSITE" id="PS51747">
    <property type="entry name" value="CYT_DCMP_DEAMINASES_2"/>
    <property type="match status" value="1"/>
</dbReference>
<dbReference type="EnsemblMetazoa" id="XM_017126621.2">
    <property type="protein sequence ID" value="XP_016982110.1"/>
    <property type="gene ID" value="LOC108046749"/>
</dbReference>
<dbReference type="FunFam" id="3.40.140.10:FF:000008">
    <property type="entry name" value="Cytidine deaminase"/>
    <property type="match status" value="1"/>
</dbReference>
<dbReference type="AlphaFoldDB" id="A0A6P4EV85"/>
<proteinExistence type="inferred from homology"/>
<feature type="coiled-coil region" evidence="13">
    <location>
        <begin position="1"/>
        <end position="47"/>
    </location>
</feature>
<feature type="domain" description="CMP/dCMP-type deaminase" evidence="14">
    <location>
        <begin position="121"/>
        <end position="240"/>
    </location>
</feature>
<feature type="binding site" evidence="12">
    <location>
        <position position="207"/>
    </location>
    <ligand>
        <name>Zn(2+)</name>
        <dbReference type="ChEBI" id="CHEBI:29105"/>
        <note>catalytic</note>
    </ligand>
</feature>
<dbReference type="RefSeq" id="XP_016982110.1">
    <property type="nucleotide sequence ID" value="XM_017126621.1"/>
</dbReference>
<keyword evidence="6" id="KW-0378">Hydrolase</keyword>
<dbReference type="OrthoDB" id="414540at2759"/>
<dbReference type="NCBIfam" id="TIGR01354">
    <property type="entry name" value="cyt_deam_tetra"/>
    <property type="match status" value="1"/>
</dbReference>
<evidence type="ECO:0000256" key="3">
    <source>
        <dbReference type="ARBA" id="ARBA00006576"/>
    </source>
</evidence>
<evidence type="ECO:0000256" key="7">
    <source>
        <dbReference type="ARBA" id="ARBA00022833"/>
    </source>
</evidence>
<evidence type="ECO:0000313" key="16">
    <source>
        <dbReference type="Proteomes" id="UP001652680"/>
    </source>
</evidence>
<evidence type="ECO:0000313" key="17">
    <source>
        <dbReference type="RefSeq" id="XP_016982110.1"/>
    </source>
</evidence>
<gene>
    <name evidence="17" type="primary">LOC108046749</name>
    <name evidence="15" type="synonym">108046749</name>
</gene>
<dbReference type="PIRSF" id="PIRSF006334">
    <property type="entry name" value="Cdd_plus_pseudo"/>
    <property type="match status" value="1"/>
</dbReference>
<feature type="binding site" evidence="11">
    <location>
        <begin position="162"/>
        <end position="164"/>
    </location>
    <ligand>
        <name>substrate</name>
    </ligand>
</feature>
<evidence type="ECO:0000256" key="5">
    <source>
        <dbReference type="ARBA" id="ARBA00022723"/>
    </source>
</evidence>
<dbReference type="GO" id="GO:0042802">
    <property type="term" value="F:identical protein binding"/>
    <property type="evidence" value="ECO:0007669"/>
    <property type="project" value="UniProtKB-ARBA"/>
</dbReference>
<evidence type="ECO:0000256" key="4">
    <source>
        <dbReference type="ARBA" id="ARBA00012783"/>
    </source>
</evidence>
<evidence type="ECO:0000256" key="8">
    <source>
        <dbReference type="ARBA" id="ARBA00032005"/>
    </source>
</evidence>
<comment type="function">
    <text evidence="2">This enzyme scavenges exogenous and endogenous cytidine and 2'-deoxycytidine for UMP synthesis.</text>
</comment>
<evidence type="ECO:0000256" key="1">
    <source>
        <dbReference type="ARBA" id="ARBA00001947"/>
    </source>
</evidence>
<feature type="binding site" evidence="12">
    <location>
        <position position="173"/>
    </location>
    <ligand>
        <name>Zn(2+)</name>
        <dbReference type="ChEBI" id="CHEBI:29105"/>
        <note>catalytic</note>
    </ligand>
</feature>
<evidence type="ECO:0000256" key="6">
    <source>
        <dbReference type="ARBA" id="ARBA00022801"/>
    </source>
</evidence>
<evidence type="ECO:0000259" key="14">
    <source>
        <dbReference type="PROSITE" id="PS51747"/>
    </source>
</evidence>
<sequence>MAEKRKVLQRYMKNLNDLKDELKRKELEKKMKELELLQCELARRQERSGTKCAGGKIKELRQQKLRKVLGAYMMTLEGLLCDLARRQARLNGDKGRASESENLPHPQMLEEYTVAFCAVGEDGRELLEAALSARRCAYVPYSKFKVGAAFRAKCGRIYTGCNIENVSFTAGNCAERCALAKGISEGEKKYTAGAVVAYHPDEFTTPCGVCRQFILEFVHRDIPIYIAKAPPPEQENCIPAIQDDDEVLVTSAYHLLPYSFSSFE</sequence>
<dbReference type="GO" id="GO:0055086">
    <property type="term" value="P:nucleobase-containing small molecule metabolic process"/>
    <property type="evidence" value="ECO:0007669"/>
    <property type="project" value="UniProtKB-ARBA"/>
</dbReference>
<feature type="active site" description="Proton donor" evidence="10">
    <location>
        <position position="175"/>
    </location>
</feature>
<keyword evidence="7 12" id="KW-0862">Zinc</keyword>
<dbReference type="InterPro" id="IPR002125">
    <property type="entry name" value="CMP_dCMP_dom"/>
</dbReference>
<dbReference type="PANTHER" id="PTHR11644:SF2">
    <property type="entry name" value="CYTIDINE DEAMINASE"/>
    <property type="match status" value="1"/>
</dbReference>
<evidence type="ECO:0000256" key="2">
    <source>
        <dbReference type="ARBA" id="ARBA00003949"/>
    </source>
</evidence>
<dbReference type="EC" id="3.5.4.5" evidence="4"/>
<evidence type="ECO:0000256" key="11">
    <source>
        <dbReference type="PIRSR" id="PIRSR006334-2"/>
    </source>
</evidence>
<dbReference type="InterPro" id="IPR016193">
    <property type="entry name" value="Cytidine_deaminase-like"/>
</dbReference>
<dbReference type="GO" id="GO:0005829">
    <property type="term" value="C:cytosol"/>
    <property type="evidence" value="ECO:0007669"/>
    <property type="project" value="TreeGrafter"/>
</dbReference>
<keyword evidence="16" id="KW-1185">Reference proteome</keyword>
<dbReference type="GeneID" id="108046749"/>
<organism evidence="17">
    <name type="scientific">Drosophila rhopaloa</name>
    <name type="common">Fruit fly</name>
    <dbReference type="NCBI Taxonomy" id="1041015"/>
    <lineage>
        <taxon>Eukaryota</taxon>
        <taxon>Metazoa</taxon>
        <taxon>Ecdysozoa</taxon>
        <taxon>Arthropoda</taxon>
        <taxon>Hexapoda</taxon>
        <taxon>Insecta</taxon>
        <taxon>Pterygota</taxon>
        <taxon>Neoptera</taxon>
        <taxon>Endopterygota</taxon>
        <taxon>Diptera</taxon>
        <taxon>Brachycera</taxon>
        <taxon>Muscomorpha</taxon>
        <taxon>Ephydroidea</taxon>
        <taxon>Drosophilidae</taxon>
        <taxon>Drosophila</taxon>
        <taxon>Sophophora</taxon>
    </lineage>
</organism>
<reference evidence="16" key="1">
    <citation type="journal article" date="2021" name="Elife">
        <title>Highly contiguous assemblies of 101 drosophilid genomes.</title>
        <authorList>
            <person name="Kim B.Y."/>
            <person name="Wang J.R."/>
            <person name="Miller D.E."/>
            <person name="Barmina O."/>
            <person name="Delaney E."/>
            <person name="Thompson A."/>
            <person name="Comeault A.A."/>
            <person name="Peede D."/>
            <person name="D'Agostino E.R."/>
            <person name="Pelaez J."/>
            <person name="Aguilar J.M."/>
            <person name="Haji D."/>
            <person name="Matsunaga T."/>
            <person name="Armstrong E.E."/>
            <person name="Zych M."/>
            <person name="Ogawa Y."/>
            <person name="Stamenkovic-Radak M."/>
            <person name="Jelic M."/>
            <person name="Veselinovic M.S."/>
            <person name="Tanaskovic M."/>
            <person name="Eric P."/>
            <person name="Gao J.J."/>
            <person name="Katoh T.K."/>
            <person name="Toda M.J."/>
            <person name="Watabe H."/>
            <person name="Watada M."/>
            <person name="Davis J.S."/>
            <person name="Moyle L.C."/>
            <person name="Manoli G."/>
            <person name="Bertolini E."/>
            <person name="Kostal V."/>
            <person name="Hawley R.S."/>
            <person name="Takahashi A."/>
            <person name="Jones C.D."/>
            <person name="Price D.K."/>
            <person name="Whiteman N."/>
            <person name="Kopp A."/>
            <person name="Matute D.R."/>
            <person name="Petrov D.A."/>
        </authorList>
    </citation>
    <scope>NUCLEOTIDE SEQUENCE [LARGE SCALE GENOMIC DNA]</scope>
</reference>
<evidence type="ECO:0000256" key="12">
    <source>
        <dbReference type="PIRSR" id="PIRSR606262-3"/>
    </source>
</evidence>
<feature type="binding site" evidence="12">
    <location>
        <position position="210"/>
    </location>
    <ligand>
        <name>Zn(2+)</name>
        <dbReference type="ChEBI" id="CHEBI:29105"/>
        <note>catalytic</note>
    </ligand>
</feature>
<evidence type="ECO:0000256" key="13">
    <source>
        <dbReference type="SAM" id="Coils"/>
    </source>
</evidence>
<reference evidence="15" key="3">
    <citation type="submission" date="2025-05" db="UniProtKB">
        <authorList>
            <consortium name="EnsemblMetazoa"/>
        </authorList>
    </citation>
    <scope>IDENTIFICATION</scope>
</reference>
<dbReference type="Proteomes" id="UP001652680">
    <property type="component" value="Unassembled WGS sequence"/>
</dbReference>
<reference evidence="17" key="2">
    <citation type="submission" date="2025-04" db="UniProtKB">
        <authorList>
            <consortium name="RefSeq"/>
        </authorList>
    </citation>
    <scope>IDENTIFICATION</scope>
</reference>
<dbReference type="InterPro" id="IPR006262">
    <property type="entry name" value="Cyt_deam_tetra"/>
</dbReference>
<dbReference type="Gene3D" id="3.40.140.10">
    <property type="entry name" value="Cytidine Deaminase, domain 2"/>
    <property type="match status" value="1"/>
</dbReference>
<dbReference type="NCBIfam" id="NF004064">
    <property type="entry name" value="PRK05578.1"/>
    <property type="match status" value="1"/>
</dbReference>
<keyword evidence="5 12" id="KW-0479">Metal-binding</keyword>
<evidence type="ECO:0000313" key="15">
    <source>
        <dbReference type="EnsemblMetazoa" id="XP_016982110.1"/>
    </source>
</evidence>
<name>A0A6P4EV85_DRORH</name>
<dbReference type="CDD" id="cd01283">
    <property type="entry name" value="cytidine_deaminase"/>
    <property type="match status" value="1"/>
</dbReference>
<evidence type="ECO:0000256" key="10">
    <source>
        <dbReference type="PIRSR" id="PIRSR006334-1"/>
    </source>
</evidence>
<dbReference type="InterPro" id="IPR016192">
    <property type="entry name" value="APOBEC/CMP_deaminase_Zn-bd"/>
</dbReference>
<dbReference type="PANTHER" id="PTHR11644">
    <property type="entry name" value="CYTIDINE DEAMINASE"/>
    <property type="match status" value="1"/>
</dbReference>
<dbReference type="GO" id="GO:0008270">
    <property type="term" value="F:zinc ion binding"/>
    <property type="evidence" value="ECO:0007669"/>
    <property type="project" value="InterPro"/>
</dbReference>
<evidence type="ECO:0000256" key="9">
    <source>
        <dbReference type="ARBA" id="ARBA00049558"/>
    </source>
</evidence>